<reference evidence="1" key="2">
    <citation type="submission" date="2021-04" db="EMBL/GenBank/DDBJ databases">
        <authorList>
            <person name="Gilroy R."/>
        </authorList>
    </citation>
    <scope>NUCLEOTIDE SEQUENCE</scope>
    <source>
        <strain evidence="1">ChiHjej8B7-25341</strain>
    </source>
</reference>
<proteinExistence type="predicted"/>
<dbReference type="AlphaFoldDB" id="A0A9D2TZ77"/>
<sequence length="194" mass="22132">MALSNTQYNTIMRVYEQKQTKNRHLREDRLRYVYANVKGYRLLDESVATLSVSQGKKLLNGDPDALTVLKEQLRRLSQDKKALLRGAGLPDDYLEPVYDCPDCHDTGYVNGRKCHCFRQAEIALLYQQSNLKDVLEKENFDTLSYDYFDADSLPAFQAAVRMCRDFASSFSSSGRSLFFYGTVGTGKTFLSNCI</sequence>
<dbReference type="InterPro" id="IPR027417">
    <property type="entry name" value="P-loop_NTPase"/>
</dbReference>
<dbReference type="Gene3D" id="3.40.50.300">
    <property type="entry name" value="P-loop containing nucleotide triphosphate hydrolases"/>
    <property type="match status" value="1"/>
</dbReference>
<organism evidence="1 2">
    <name type="scientific">Candidatus Eisenbergiella stercorigallinarum</name>
    <dbReference type="NCBI Taxonomy" id="2838557"/>
    <lineage>
        <taxon>Bacteria</taxon>
        <taxon>Bacillati</taxon>
        <taxon>Bacillota</taxon>
        <taxon>Clostridia</taxon>
        <taxon>Lachnospirales</taxon>
        <taxon>Lachnospiraceae</taxon>
        <taxon>Eisenbergiella</taxon>
    </lineage>
</organism>
<comment type="caution">
    <text evidence="1">The sequence shown here is derived from an EMBL/GenBank/DDBJ whole genome shotgun (WGS) entry which is preliminary data.</text>
</comment>
<accession>A0A9D2TZ77</accession>
<evidence type="ECO:0000313" key="2">
    <source>
        <dbReference type="Proteomes" id="UP000823851"/>
    </source>
</evidence>
<dbReference type="Proteomes" id="UP000823851">
    <property type="component" value="Unassembled WGS sequence"/>
</dbReference>
<gene>
    <name evidence="1" type="ORF">H9912_07775</name>
</gene>
<protein>
    <submittedName>
        <fullName evidence="1">DNA replication protein DnaC</fullName>
    </submittedName>
</protein>
<dbReference type="EMBL" id="DWUW01000220">
    <property type="protein sequence ID" value="HJD31825.1"/>
    <property type="molecule type" value="Genomic_DNA"/>
</dbReference>
<name>A0A9D2TZ77_9FIRM</name>
<feature type="non-terminal residue" evidence="1">
    <location>
        <position position="194"/>
    </location>
</feature>
<reference evidence="1" key="1">
    <citation type="journal article" date="2021" name="PeerJ">
        <title>Extensive microbial diversity within the chicken gut microbiome revealed by metagenomics and culture.</title>
        <authorList>
            <person name="Gilroy R."/>
            <person name="Ravi A."/>
            <person name="Getino M."/>
            <person name="Pursley I."/>
            <person name="Horton D.L."/>
            <person name="Alikhan N.F."/>
            <person name="Baker D."/>
            <person name="Gharbi K."/>
            <person name="Hall N."/>
            <person name="Watson M."/>
            <person name="Adriaenssens E.M."/>
            <person name="Foster-Nyarko E."/>
            <person name="Jarju S."/>
            <person name="Secka A."/>
            <person name="Antonio M."/>
            <person name="Oren A."/>
            <person name="Chaudhuri R.R."/>
            <person name="La Ragione R."/>
            <person name="Hildebrand F."/>
            <person name="Pallen M.J."/>
        </authorList>
    </citation>
    <scope>NUCLEOTIDE SEQUENCE</scope>
    <source>
        <strain evidence="1">ChiHjej8B7-25341</strain>
    </source>
</reference>
<evidence type="ECO:0000313" key="1">
    <source>
        <dbReference type="EMBL" id="HJD31825.1"/>
    </source>
</evidence>